<reference evidence="4" key="3">
    <citation type="submission" date="2024-02" db="EMBL/GenBank/DDBJ databases">
        <title>Comparative genomics of Cryptococcus and Kwoniella reveals pathogenesis evolution and contrasting modes of karyotype evolution via chromosome fusion or intercentromeric recombination.</title>
        <authorList>
            <person name="Coelho M.A."/>
            <person name="David-Palma M."/>
            <person name="Shea T."/>
            <person name="Bowers K."/>
            <person name="McGinley-Smith S."/>
            <person name="Mohammad A.W."/>
            <person name="Gnirke A."/>
            <person name="Yurkov A.M."/>
            <person name="Nowrousian M."/>
            <person name="Sun S."/>
            <person name="Cuomo C.A."/>
            <person name="Heitman J."/>
        </authorList>
    </citation>
    <scope>NUCLEOTIDE SEQUENCE</scope>
    <source>
        <strain evidence="4">CBS 10117</strain>
    </source>
</reference>
<proteinExistence type="predicted"/>
<keyword evidence="1" id="KW-0175">Coiled coil</keyword>
<sequence length="271" mass="30628">MASCVKSGCSCGASFGMCLAISRGFSKKRQHKYNRVSINGNKKSRISKSAKDSTANPGRNKATLNLISASSNVISISAQKLNLQYLASGLTFPVSTATTDHQIDTPSVPGGSGSLNSPIDIEEIESDDDGVLYTPADLKGCRDEELEEMRKERDQARIRQALMEDKYYAEQTERKRLEIKHAKMERDLEVKHKGQNEIYERKIDFYKECKGRDREEYEYAKQSWTLARENLLKEVEQVKGQLNQANADNKGLERDYNALKTKWDTIKGLMD</sequence>
<gene>
    <name evidence="3" type="ORF">I303_03033</name>
    <name evidence="4" type="ORF">I303_103014</name>
</gene>
<evidence type="ECO:0000313" key="5">
    <source>
        <dbReference type="Proteomes" id="UP000078595"/>
    </source>
</evidence>
<dbReference type="AlphaFoldDB" id="A0A1A6AAC7"/>
<dbReference type="KEGG" id="kdj:28966732"/>
<evidence type="ECO:0000313" key="3">
    <source>
        <dbReference type="EMBL" id="OBR87011.1"/>
    </source>
</evidence>
<name>A0A1A6AAC7_9TREE</name>
<protein>
    <submittedName>
        <fullName evidence="3">Uncharacterized protein</fullName>
    </submittedName>
</protein>
<organism evidence="3">
    <name type="scientific">Kwoniella dejecticola CBS 10117</name>
    <dbReference type="NCBI Taxonomy" id="1296121"/>
    <lineage>
        <taxon>Eukaryota</taxon>
        <taxon>Fungi</taxon>
        <taxon>Dikarya</taxon>
        <taxon>Basidiomycota</taxon>
        <taxon>Agaricomycotina</taxon>
        <taxon>Tremellomycetes</taxon>
        <taxon>Tremellales</taxon>
        <taxon>Cryptococcaceae</taxon>
        <taxon>Kwoniella</taxon>
    </lineage>
</organism>
<evidence type="ECO:0000256" key="2">
    <source>
        <dbReference type="SAM" id="MobiDB-lite"/>
    </source>
</evidence>
<dbReference type="Proteomes" id="UP000078595">
    <property type="component" value="Chromosome 3"/>
</dbReference>
<dbReference type="EMBL" id="CP144532">
    <property type="protein sequence ID" value="WWC60442.1"/>
    <property type="molecule type" value="Genomic_DNA"/>
</dbReference>
<reference evidence="3" key="1">
    <citation type="submission" date="2013-07" db="EMBL/GenBank/DDBJ databases">
        <title>The Genome Sequence of Cryptococcus dejecticola CBS10117.</title>
        <authorList>
            <consortium name="The Broad Institute Genome Sequencing Platform"/>
            <person name="Cuomo C."/>
            <person name="Litvintseva A."/>
            <person name="Chen Y."/>
            <person name="Heitman J."/>
            <person name="Sun S."/>
            <person name="Springer D."/>
            <person name="Dromer F."/>
            <person name="Young S.K."/>
            <person name="Zeng Q."/>
            <person name="Gargeya S."/>
            <person name="Fitzgerald M."/>
            <person name="Abouelleil A."/>
            <person name="Alvarado L."/>
            <person name="Berlin A.M."/>
            <person name="Chapman S.B."/>
            <person name="Dewar J."/>
            <person name="Goldberg J."/>
            <person name="Griggs A."/>
            <person name="Gujja S."/>
            <person name="Hansen M."/>
            <person name="Howarth C."/>
            <person name="Imamovic A."/>
            <person name="Larimer J."/>
            <person name="McCowan C."/>
            <person name="Murphy C."/>
            <person name="Pearson M."/>
            <person name="Priest M."/>
            <person name="Roberts A."/>
            <person name="Saif S."/>
            <person name="Shea T."/>
            <person name="Sykes S."/>
            <person name="Wortman J."/>
            <person name="Nusbaum C."/>
            <person name="Birren B."/>
        </authorList>
    </citation>
    <scope>NUCLEOTIDE SEQUENCE [LARGE SCALE GENOMIC DNA]</scope>
    <source>
        <strain evidence="3">CBS 10117</strain>
    </source>
</reference>
<dbReference type="VEuPathDB" id="FungiDB:I303_03033"/>
<evidence type="ECO:0000313" key="4">
    <source>
        <dbReference type="EMBL" id="WWC60442.1"/>
    </source>
</evidence>
<feature type="coiled-coil region" evidence="1">
    <location>
        <begin position="228"/>
        <end position="262"/>
    </location>
</feature>
<evidence type="ECO:0000256" key="1">
    <source>
        <dbReference type="SAM" id="Coils"/>
    </source>
</evidence>
<accession>A0A1A6AAC7</accession>
<reference evidence="4" key="2">
    <citation type="submission" date="2013-07" db="EMBL/GenBank/DDBJ databases">
        <authorList>
            <consortium name="The Broad Institute Genome Sequencing Platform"/>
            <person name="Cuomo C."/>
            <person name="Litvintseva A."/>
            <person name="Chen Y."/>
            <person name="Heitman J."/>
            <person name="Sun S."/>
            <person name="Springer D."/>
            <person name="Dromer F."/>
            <person name="Young S.K."/>
            <person name="Zeng Q."/>
            <person name="Gargeya S."/>
            <person name="Fitzgerald M."/>
            <person name="Abouelleil A."/>
            <person name="Alvarado L."/>
            <person name="Berlin A.M."/>
            <person name="Chapman S.B."/>
            <person name="Dewar J."/>
            <person name="Goldberg J."/>
            <person name="Griggs A."/>
            <person name="Gujja S."/>
            <person name="Hansen M."/>
            <person name="Howarth C."/>
            <person name="Imamovic A."/>
            <person name="Larimer J."/>
            <person name="McCowan C."/>
            <person name="Murphy C."/>
            <person name="Pearson M."/>
            <person name="Priest M."/>
            <person name="Roberts A."/>
            <person name="Saif S."/>
            <person name="Shea T."/>
            <person name="Sykes S."/>
            <person name="Wortman J."/>
            <person name="Nusbaum C."/>
            <person name="Birren B."/>
        </authorList>
    </citation>
    <scope>NUCLEOTIDE SEQUENCE</scope>
    <source>
        <strain evidence="4">CBS 10117</strain>
    </source>
</reference>
<feature type="region of interest" description="Disordered" evidence="2">
    <location>
        <begin position="39"/>
        <end position="59"/>
    </location>
</feature>
<dbReference type="GeneID" id="28966732"/>
<dbReference type="RefSeq" id="XP_018264853.1">
    <property type="nucleotide sequence ID" value="XM_018406359.1"/>
</dbReference>
<keyword evidence="5" id="KW-1185">Reference proteome</keyword>
<dbReference type="EMBL" id="KI894029">
    <property type="protein sequence ID" value="OBR87011.1"/>
    <property type="molecule type" value="Genomic_DNA"/>
</dbReference>